<evidence type="ECO:0000313" key="2">
    <source>
        <dbReference type="EMBL" id="PRY68430.1"/>
    </source>
</evidence>
<dbReference type="PANTHER" id="PTHR43283:SF7">
    <property type="entry name" value="BETA-LACTAMASE-RELATED DOMAIN-CONTAINING PROTEIN"/>
    <property type="match status" value="1"/>
</dbReference>
<comment type="caution">
    <text evidence="2">The sequence shown here is derived from an EMBL/GenBank/DDBJ whole genome shotgun (WGS) entry which is preliminary data.</text>
</comment>
<reference evidence="2 3" key="1">
    <citation type="submission" date="2018-03" db="EMBL/GenBank/DDBJ databases">
        <title>Genomic Encyclopedia of Type Strains, Phase III (KMG-III): the genomes of soil and plant-associated and newly described type strains.</title>
        <authorList>
            <person name="Whitman W."/>
        </authorList>
    </citation>
    <scope>NUCLEOTIDE SEQUENCE [LARGE SCALE GENOMIC DNA]</scope>
    <source>
        <strain evidence="2 3">CGMCC 1.12484</strain>
    </source>
</reference>
<dbReference type="RefSeq" id="WP_106211890.1">
    <property type="nucleotide sequence ID" value="NZ_PVTL01000004.1"/>
</dbReference>
<evidence type="ECO:0000259" key="1">
    <source>
        <dbReference type="Pfam" id="PF00144"/>
    </source>
</evidence>
<keyword evidence="3" id="KW-1185">Reference proteome</keyword>
<dbReference type="AlphaFoldDB" id="A0A2T0VE63"/>
<dbReference type="Gene3D" id="3.40.710.10">
    <property type="entry name" value="DD-peptidase/beta-lactamase superfamily"/>
    <property type="match status" value="1"/>
</dbReference>
<feature type="domain" description="Beta-lactamase-related" evidence="1">
    <location>
        <begin position="23"/>
        <end position="278"/>
    </location>
</feature>
<dbReference type="InterPro" id="IPR050789">
    <property type="entry name" value="Diverse_Enzym_Activities"/>
</dbReference>
<evidence type="ECO:0000313" key="3">
    <source>
        <dbReference type="Proteomes" id="UP000237983"/>
    </source>
</evidence>
<dbReference type="PANTHER" id="PTHR43283">
    <property type="entry name" value="BETA-LACTAMASE-RELATED"/>
    <property type="match status" value="1"/>
</dbReference>
<dbReference type="Proteomes" id="UP000237983">
    <property type="component" value="Unassembled WGS sequence"/>
</dbReference>
<name>A0A2T0VE63_9MICO</name>
<proteinExistence type="predicted"/>
<accession>A0A2T0VE63</accession>
<dbReference type="EMBL" id="PVTL01000004">
    <property type="protein sequence ID" value="PRY68430.1"/>
    <property type="molecule type" value="Genomic_DNA"/>
</dbReference>
<organism evidence="2 3">
    <name type="scientific">Glaciihabitans tibetensis</name>
    <dbReference type="NCBI Taxonomy" id="1266600"/>
    <lineage>
        <taxon>Bacteria</taxon>
        <taxon>Bacillati</taxon>
        <taxon>Actinomycetota</taxon>
        <taxon>Actinomycetes</taxon>
        <taxon>Micrococcales</taxon>
        <taxon>Microbacteriaceae</taxon>
        <taxon>Glaciihabitans</taxon>
    </lineage>
</organism>
<dbReference type="InterPro" id="IPR001466">
    <property type="entry name" value="Beta-lactam-related"/>
</dbReference>
<dbReference type="SUPFAM" id="SSF56601">
    <property type="entry name" value="beta-lactamase/transpeptidase-like"/>
    <property type="match status" value="1"/>
</dbReference>
<gene>
    <name evidence="2" type="ORF">B0I08_104132</name>
</gene>
<dbReference type="InterPro" id="IPR012338">
    <property type="entry name" value="Beta-lactam/transpept-like"/>
</dbReference>
<dbReference type="Pfam" id="PF00144">
    <property type="entry name" value="Beta-lactamase"/>
    <property type="match status" value="1"/>
</dbReference>
<protein>
    <submittedName>
        <fullName evidence="2">CubicO group peptidase (Beta-lactamase class C family)</fullName>
    </submittedName>
</protein>
<sequence>MTTASSVLDRISARIDAEQLGAYGVHVLIGADRAEHRWRSDDRENVYSASKGVCALAIGIAIDEGILALNSSVSDLLPEMKLGAGVDAVTVRHLLTMSSGIDFAWFADEPVPWPDLAQEMLRRPTRGAGLVFQYSDASTYVAMRMLGAVVGDVRDWLMPRLFEPLGIHNPQWHRCPLGWIMGGSGLQLRTAELARIGQVLRDRGRWEGTQLIGAGWIDRMHGEWVETGGEAPYERYGFAVWDGPGGCWRLDGRYGQYVLVDESRDAVITITAHEETRDHLLARIAATALEATSE</sequence>
<dbReference type="OrthoDB" id="9773047at2"/>